<evidence type="ECO:0000256" key="2">
    <source>
        <dbReference type="SAM" id="MobiDB-lite"/>
    </source>
</evidence>
<organism evidence="3 4">
    <name type="scientific">Mytilus galloprovincialis</name>
    <name type="common">Mediterranean mussel</name>
    <dbReference type="NCBI Taxonomy" id="29158"/>
    <lineage>
        <taxon>Eukaryota</taxon>
        <taxon>Metazoa</taxon>
        <taxon>Spiralia</taxon>
        <taxon>Lophotrochozoa</taxon>
        <taxon>Mollusca</taxon>
        <taxon>Bivalvia</taxon>
        <taxon>Autobranchia</taxon>
        <taxon>Pteriomorphia</taxon>
        <taxon>Mytilida</taxon>
        <taxon>Mytiloidea</taxon>
        <taxon>Mytilidae</taxon>
        <taxon>Mytilinae</taxon>
        <taxon>Mytilus</taxon>
    </lineage>
</organism>
<sequence length="487" mass="55002">MRNLPPNSPDLPVTRNMPFTTKSVPSKAQPRNMTGIYLGLEGNIKPPSVKTTVGISPLARGRRISNRIRTPTEQRRYRLVEQLRIKEESRGFVGQPLKQHLLQKKQPAVNPENLNSSLSPRSQTAKQWGPAKHANRNDFYDLIRTNPRNFTVVVNNGVTRSENLSGLASYDEGHNSDGMYAEALADEVTKISTHDVEDSALEDCFRHVCKGKVENMQTLLPYRKTQQLNRSQTAFSTGFTVRSYRNPKSAEIMANFNQTGRPKTVPSQPSRPLVPSPYFFRYYSNPYTKYSLSAKNGRTTPSSKFENQFQSLNGTGSKIMAAQGAGALSRGIKTRSAWSETDFRLHGKLHGTPRDNKDEDSIQETGKPVHISMKVGDDCKMSDSDQKKDDIHFGVSDEHGKECEVEIDAPEEEQEEVIPFRGKVRKASITDKVEKSRISQAYIDTIKEDAEHRKKELEKMLDEHQEIVQEIGRSSSRDNLAEDNRDH</sequence>
<keyword evidence="1" id="KW-0175">Coiled coil</keyword>
<evidence type="ECO:0000313" key="4">
    <source>
        <dbReference type="Proteomes" id="UP000596742"/>
    </source>
</evidence>
<gene>
    <name evidence="3" type="ORF">MGAL_10B027463</name>
</gene>
<dbReference type="OrthoDB" id="6107088at2759"/>
<accession>A0A8B6C367</accession>
<protein>
    <submittedName>
        <fullName evidence="3">Uncharacterized protein</fullName>
    </submittedName>
</protein>
<dbReference type="EMBL" id="UYJE01001142">
    <property type="protein sequence ID" value="VDH99444.1"/>
    <property type="molecule type" value="Genomic_DNA"/>
</dbReference>
<keyword evidence="4" id="KW-1185">Reference proteome</keyword>
<feature type="region of interest" description="Disordered" evidence="2">
    <location>
        <begin position="104"/>
        <end position="131"/>
    </location>
</feature>
<reference evidence="3" key="1">
    <citation type="submission" date="2018-11" db="EMBL/GenBank/DDBJ databases">
        <authorList>
            <person name="Alioto T."/>
            <person name="Alioto T."/>
        </authorList>
    </citation>
    <scope>NUCLEOTIDE SEQUENCE</scope>
</reference>
<dbReference type="AlphaFoldDB" id="A0A8B6C367"/>
<comment type="caution">
    <text evidence="3">The sequence shown here is derived from an EMBL/GenBank/DDBJ whole genome shotgun (WGS) entry which is preliminary data.</text>
</comment>
<evidence type="ECO:0000256" key="1">
    <source>
        <dbReference type="SAM" id="Coils"/>
    </source>
</evidence>
<name>A0A8B6C367_MYTGA</name>
<dbReference type="Proteomes" id="UP000596742">
    <property type="component" value="Unassembled WGS sequence"/>
</dbReference>
<proteinExistence type="predicted"/>
<evidence type="ECO:0000313" key="3">
    <source>
        <dbReference type="EMBL" id="VDH99444.1"/>
    </source>
</evidence>
<feature type="compositionally biased region" description="Polar residues" evidence="2">
    <location>
        <begin position="112"/>
        <end position="126"/>
    </location>
</feature>
<feature type="coiled-coil region" evidence="1">
    <location>
        <begin position="443"/>
        <end position="474"/>
    </location>
</feature>